<comment type="caution">
    <text evidence="3">The sequence shown here is derived from an EMBL/GenBank/DDBJ whole genome shotgun (WGS) entry which is preliminary data.</text>
</comment>
<name>A0AAV6YGL2_9LAMI</name>
<dbReference type="AlphaFoldDB" id="A0AAV6YGL2"/>
<accession>A0AAV6YGL2</accession>
<keyword evidence="2" id="KW-0732">Signal</keyword>
<sequence>MDTYHYSCIIKLFTFSLTLFCLLSYSCTAAASTTATFHFIAPPSSALLAADTLLNRGYSLFASVLVSLSTTTTTNFSGTLLAPPDFAFSFTTAKFLNKHRPPPRPSIPLLLYHTIKPPLILTWPTLSSRADGYELRTLYNNNCLFLFQNSYGGEVSISPSPFKNPIAAVKIRQPDLYVDEHLTVHGIDGVLDPTFATKCTHVDPTMETVPRHVNRTFLDHVMRALRGTGFNVVAAAMAIRRSELLSLTSVTVFAVSDEKLFLKPGGFRYDFRHHVVPMRHRFSDLAKPTEGGMELDTLAPNKTVVVDSVHGAVSIDGVAVEGTEAYHNRWIVVVSVMSSFDDVVESQQNPPLTGGFPDSDDSAPSPTPFPGISADIDSIGTPPPASELDGKIGDGSPISGYSAPSLAPFPGVSTDIVSIGAPPPSTDDFPISSERPIDDGSDTHCDMNGVVSIGVEGGDLFCPVNNARELRETESSNGVHVEESKPLDAANQVNDDLTVSDKVKIEKNVNVANDLFFNI</sequence>
<dbReference type="InterPro" id="IPR052806">
    <property type="entry name" value="Fasciclin-like_AGP"/>
</dbReference>
<feature type="chain" id="PRO_5043709052" description="Fasciclin-like arabinogalactan protein" evidence="2">
    <location>
        <begin position="30"/>
        <end position="519"/>
    </location>
</feature>
<dbReference type="InterPro" id="IPR036378">
    <property type="entry name" value="FAS1_dom_sf"/>
</dbReference>
<reference evidence="3" key="1">
    <citation type="submission" date="2019-10" db="EMBL/GenBank/DDBJ databases">
        <authorList>
            <person name="Zhang R."/>
            <person name="Pan Y."/>
            <person name="Wang J."/>
            <person name="Ma R."/>
            <person name="Yu S."/>
        </authorList>
    </citation>
    <scope>NUCLEOTIDE SEQUENCE</scope>
    <source>
        <strain evidence="3">LA-IB0</strain>
        <tissue evidence="3">Leaf</tissue>
    </source>
</reference>
<evidence type="ECO:0008006" key="5">
    <source>
        <dbReference type="Google" id="ProtNLM"/>
    </source>
</evidence>
<organism evidence="3 4">
    <name type="scientific">Buddleja alternifolia</name>
    <dbReference type="NCBI Taxonomy" id="168488"/>
    <lineage>
        <taxon>Eukaryota</taxon>
        <taxon>Viridiplantae</taxon>
        <taxon>Streptophyta</taxon>
        <taxon>Embryophyta</taxon>
        <taxon>Tracheophyta</taxon>
        <taxon>Spermatophyta</taxon>
        <taxon>Magnoliopsida</taxon>
        <taxon>eudicotyledons</taxon>
        <taxon>Gunneridae</taxon>
        <taxon>Pentapetalae</taxon>
        <taxon>asterids</taxon>
        <taxon>lamiids</taxon>
        <taxon>Lamiales</taxon>
        <taxon>Scrophulariaceae</taxon>
        <taxon>Buddlejeae</taxon>
        <taxon>Buddleja</taxon>
    </lineage>
</organism>
<dbReference type="EMBL" id="WHWC01000001">
    <property type="protein sequence ID" value="KAG8391367.1"/>
    <property type="molecule type" value="Genomic_DNA"/>
</dbReference>
<evidence type="ECO:0000313" key="3">
    <source>
        <dbReference type="EMBL" id="KAG8391367.1"/>
    </source>
</evidence>
<protein>
    <recommendedName>
        <fullName evidence="5">Fasciclin-like arabinogalactan protein</fullName>
    </recommendedName>
</protein>
<gene>
    <name evidence="3" type="ORF">BUALT_Bualt01G0180400</name>
</gene>
<dbReference type="PANTHER" id="PTHR33985">
    <property type="entry name" value="OS02G0491300 PROTEIN-RELATED"/>
    <property type="match status" value="1"/>
</dbReference>
<evidence type="ECO:0000313" key="4">
    <source>
        <dbReference type="Proteomes" id="UP000826271"/>
    </source>
</evidence>
<feature type="signal peptide" evidence="2">
    <location>
        <begin position="1"/>
        <end position="29"/>
    </location>
</feature>
<proteinExistence type="predicted"/>
<dbReference type="PANTHER" id="PTHR33985:SF20">
    <property type="entry name" value="FAS1 DOMAIN-CONTAINING PROTEIN"/>
    <property type="match status" value="1"/>
</dbReference>
<dbReference type="Proteomes" id="UP000826271">
    <property type="component" value="Unassembled WGS sequence"/>
</dbReference>
<dbReference type="Gene3D" id="2.30.180.10">
    <property type="entry name" value="FAS1 domain"/>
    <property type="match status" value="1"/>
</dbReference>
<keyword evidence="4" id="KW-1185">Reference proteome</keyword>
<dbReference type="SUPFAM" id="SSF82153">
    <property type="entry name" value="FAS1 domain"/>
    <property type="match status" value="1"/>
</dbReference>
<feature type="region of interest" description="Disordered" evidence="1">
    <location>
        <begin position="345"/>
        <end position="399"/>
    </location>
</feature>
<evidence type="ECO:0000256" key="2">
    <source>
        <dbReference type="SAM" id="SignalP"/>
    </source>
</evidence>
<evidence type="ECO:0000256" key="1">
    <source>
        <dbReference type="SAM" id="MobiDB-lite"/>
    </source>
</evidence>